<organism evidence="1 2">
    <name type="scientific">Acaryochloris thomasi RCC1774</name>
    <dbReference type="NCBI Taxonomy" id="1764569"/>
    <lineage>
        <taxon>Bacteria</taxon>
        <taxon>Bacillati</taxon>
        <taxon>Cyanobacteriota</taxon>
        <taxon>Cyanophyceae</taxon>
        <taxon>Acaryochloridales</taxon>
        <taxon>Acaryochloridaceae</taxon>
        <taxon>Acaryochloris</taxon>
        <taxon>Acaryochloris thomasi</taxon>
    </lineage>
</organism>
<name>A0A2W1JMV1_9CYAN</name>
<sequence length="160" mass="18081">MLESGATFDDSGAYRYRLWRRWDARGSLLTFVMLNPSRADAQTNDPTIRRCIRFAQSWGYGALEVVNLFAYCTSKPAELRQAKKPVGESCDRILIESARSAQMILLAWGNHGQYQNRGKVASKLLAEVGPLHCLGLTQKGEPRHPLYLKRDIQPKPYSVP</sequence>
<accession>A0A2W1JMV1</accession>
<dbReference type="EMBL" id="PQWO01000011">
    <property type="protein sequence ID" value="PZD72222.1"/>
    <property type="molecule type" value="Genomic_DNA"/>
</dbReference>
<gene>
    <name evidence="1" type="ORF">C1752_03808</name>
</gene>
<evidence type="ECO:0008006" key="3">
    <source>
        <dbReference type="Google" id="ProtNLM"/>
    </source>
</evidence>
<proteinExistence type="predicted"/>
<dbReference type="InterPro" id="IPR012441">
    <property type="entry name" value="DUF1643"/>
</dbReference>
<dbReference type="RefSeq" id="WP_110987208.1">
    <property type="nucleotide sequence ID" value="NZ_CAWNWM010000011.1"/>
</dbReference>
<evidence type="ECO:0000313" key="2">
    <source>
        <dbReference type="Proteomes" id="UP000248857"/>
    </source>
</evidence>
<dbReference type="Pfam" id="PF07799">
    <property type="entry name" value="DUF1643"/>
    <property type="match status" value="1"/>
</dbReference>
<keyword evidence="2" id="KW-1185">Reference proteome</keyword>
<dbReference type="Proteomes" id="UP000248857">
    <property type="component" value="Unassembled WGS sequence"/>
</dbReference>
<comment type="caution">
    <text evidence="1">The sequence shown here is derived from an EMBL/GenBank/DDBJ whole genome shotgun (WGS) entry which is preliminary data.</text>
</comment>
<dbReference type="OrthoDB" id="9807577at2"/>
<evidence type="ECO:0000313" key="1">
    <source>
        <dbReference type="EMBL" id="PZD72222.1"/>
    </source>
</evidence>
<protein>
    <recommendedName>
        <fullName evidence="3">DUF1643 domain-containing protein</fullName>
    </recommendedName>
</protein>
<dbReference type="AlphaFoldDB" id="A0A2W1JMV1"/>
<reference evidence="1 2" key="1">
    <citation type="journal article" date="2018" name="Sci. Rep.">
        <title>A novel species of the marine cyanobacterium Acaryochloris with a unique pigment content and lifestyle.</title>
        <authorList>
            <person name="Partensky F."/>
            <person name="Six C."/>
            <person name="Ratin M."/>
            <person name="Garczarek L."/>
            <person name="Vaulot D."/>
            <person name="Probert I."/>
            <person name="Calteau A."/>
            <person name="Gourvil P."/>
            <person name="Marie D."/>
            <person name="Grebert T."/>
            <person name="Bouchier C."/>
            <person name="Le Panse S."/>
            <person name="Gachenot M."/>
            <person name="Rodriguez F."/>
            <person name="Garrido J.L."/>
        </authorList>
    </citation>
    <scope>NUCLEOTIDE SEQUENCE [LARGE SCALE GENOMIC DNA]</scope>
    <source>
        <strain evidence="1 2">RCC1774</strain>
    </source>
</reference>